<comment type="caution">
    <text evidence="1">The sequence shown here is derived from an EMBL/GenBank/DDBJ whole genome shotgun (WGS) entry which is preliminary data.</text>
</comment>
<accession>A0ACB9CH99</accession>
<evidence type="ECO:0000313" key="1">
    <source>
        <dbReference type="EMBL" id="KAI3733673.1"/>
    </source>
</evidence>
<keyword evidence="2" id="KW-1185">Reference proteome</keyword>
<sequence length="90" mass="10284">MLSYRSLISRITLHGNLGRSKHLCCMTLSVITSQKHISGLNSNSIMDSVFNKHQYSDNQIQTVGLFYSTHLDRISIIQYCLFLINVLTCF</sequence>
<evidence type="ECO:0000313" key="2">
    <source>
        <dbReference type="Proteomes" id="UP001055879"/>
    </source>
</evidence>
<organism evidence="1 2">
    <name type="scientific">Arctium lappa</name>
    <name type="common">Greater burdock</name>
    <name type="synonym">Lappa major</name>
    <dbReference type="NCBI Taxonomy" id="4217"/>
    <lineage>
        <taxon>Eukaryota</taxon>
        <taxon>Viridiplantae</taxon>
        <taxon>Streptophyta</taxon>
        <taxon>Embryophyta</taxon>
        <taxon>Tracheophyta</taxon>
        <taxon>Spermatophyta</taxon>
        <taxon>Magnoliopsida</taxon>
        <taxon>eudicotyledons</taxon>
        <taxon>Gunneridae</taxon>
        <taxon>Pentapetalae</taxon>
        <taxon>asterids</taxon>
        <taxon>campanulids</taxon>
        <taxon>Asterales</taxon>
        <taxon>Asteraceae</taxon>
        <taxon>Carduoideae</taxon>
        <taxon>Cardueae</taxon>
        <taxon>Arctiinae</taxon>
        <taxon>Arctium</taxon>
    </lineage>
</organism>
<dbReference type="Proteomes" id="UP001055879">
    <property type="component" value="Linkage Group LG04"/>
</dbReference>
<name>A0ACB9CH99_ARCLA</name>
<reference evidence="2" key="1">
    <citation type="journal article" date="2022" name="Mol. Ecol. Resour.">
        <title>The genomes of chicory, endive, great burdock and yacon provide insights into Asteraceae palaeo-polyploidization history and plant inulin production.</title>
        <authorList>
            <person name="Fan W."/>
            <person name="Wang S."/>
            <person name="Wang H."/>
            <person name="Wang A."/>
            <person name="Jiang F."/>
            <person name="Liu H."/>
            <person name="Zhao H."/>
            <person name="Xu D."/>
            <person name="Zhang Y."/>
        </authorList>
    </citation>
    <scope>NUCLEOTIDE SEQUENCE [LARGE SCALE GENOMIC DNA]</scope>
    <source>
        <strain evidence="2">cv. Niubang</strain>
    </source>
</reference>
<gene>
    <name evidence="1" type="ORF">L6452_13123</name>
</gene>
<reference evidence="1 2" key="2">
    <citation type="journal article" date="2022" name="Mol. Ecol. Resour.">
        <title>The genomes of chicory, endive, great burdock and yacon provide insights into Asteraceae paleo-polyploidization history and plant inulin production.</title>
        <authorList>
            <person name="Fan W."/>
            <person name="Wang S."/>
            <person name="Wang H."/>
            <person name="Wang A."/>
            <person name="Jiang F."/>
            <person name="Liu H."/>
            <person name="Zhao H."/>
            <person name="Xu D."/>
            <person name="Zhang Y."/>
        </authorList>
    </citation>
    <scope>NUCLEOTIDE SEQUENCE [LARGE SCALE GENOMIC DNA]</scope>
    <source>
        <strain evidence="2">cv. Niubang</strain>
    </source>
</reference>
<proteinExistence type="predicted"/>
<dbReference type="EMBL" id="CM042050">
    <property type="protein sequence ID" value="KAI3733673.1"/>
    <property type="molecule type" value="Genomic_DNA"/>
</dbReference>
<protein>
    <submittedName>
        <fullName evidence="1">Uncharacterized protein</fullName>
    </submittedName>
</protein>